<keyword evidence="8 12" id="KW-0342">GTP-binding</keyword>
<keyword evidence="9 12" id="KW-0501">Molybdenum cofactor biosynthesis</keyword>
<dbReference type="RefSeq" id="WP_386676626.1">
    <property type="nucleotide sequence ID" value="NZ_JBHLTG010000014.1"/>
</dbReference>
<evidence type="ECO:0000256" key="12">
    <source>
        <dbReference type="HAMAP-Rule" id="MF_01225"/>
    </source>
</evidence>
<evidence type="ECO:0000256" key="5">
    <source>
        <dbReference type="ARBA" id="ARBA00022741"/>
    </source>
</evidence>
<organism evidence="15 16">
    <name type="scientific">Lysobacter korlensis</name>
    <dbReference type="NCBI Taxonomy" id="553636"/>
    <lineage>
        <taxon>Bacteria</taxon>
        <taxon>Pseudomonadati</taxon>
        <taxon>Pseudomonadota</taxon>
        <taxon>Gammaproteobacteria</taxon>
        <taxon>Lysobacterales</taxon>
        <taxon>Lysobacteraceae</taxon>
        <taxon>Lysobacter</taxon>
    </lineage>
</organism>
<dbReference type="SUPFAM" id="SSF102114">
    <property type="entry name" value="Radical SAM enzymes"/>
    <property type="match status" value="1"/>
</dbReference>
<keyword evidence="6 12" id="KW-0408">Iron</keyword>
<feature type="region of interest" description="Disordered" evidence="13">
    <location>
        <begin position="338"/>
        <end position="357"/>
    </location>
</feature>
<evidence type="ECO:0000256" key="8">
    <source>
        <dbReference type="ARBA" id="ARBA00023134"/>
    </source>
</evidence>
<evidence type="ECO:0000256" key="2">
    <source>
        <dbReference type="ARBA" id="ARBA00022485"/>
    </source>
</evidence>
<feature type="binding site" evidence="12">
    <location>
        <position position="146"/>
    </location>
    <ligand>
        <name>S-adenosyl-L-methionine</name>
        <dbReference type="ChEBI" id="CHEBI:59789"/>
    </ligand>
</feature>
<comment type="catalytic activity">
    <reaction evidence="11 12">
        <text>GTP + AH2 + S-adenosyl-L-methionine = (8S)-3',8-cyclo-7,8-dihydroguanosine 5'-triphosphate + 5'-deoxyadenosine + L-methionine + A + H(+)</text>
        <dbReference type="Rhea" id="RHEA:49576"/>
        <dbReference type="ChEBI" id="CHEBI:13193"/>
        <dbReference type="ChEBI" id="CHEBI:15378"/>
        <dbReference type="ChEBI" id="CHEBI:17319"/>
        <dbReference type="ChEBI" id="CHEBI:17499"/>
        <dbReference type="ChEBI" id="CHEBI:37565"/>
        <dbReference type="ChEBI" id="CHEBI:57844"/>
        <dbReference type="ChEBI" id="CHEBI:59789"/>
        <dbReference type="ChEBI" id="CHEBI:131766"/>
        <dbReference type="EC" id="4.1.99.22"/>
    </reaction>
</comment>
<dbReference type="Gene3D" id="3.20.20.70">
    <property type="entry name" value="Aldolase class I"/>
    <property type="match status" value="1"/>
</dbReference>
<evidence type="ECO:0000256" key="9">
    <source>
        <dbReference type="ARBA" id="ARBA00023150"/>
    </source>
</evidence>
<feature type="domain" description="Radical SAM core" evidence="14">
    <location>
        <begin position="31"/>
        <end position="246"/>
    </location>
</feature>
<dbReference type="InterPro" id="IPR058240">
    <property type="entry name" value="rSAM_sf"/>
</dbReference>
<dbReference type="SFLD" id="SFLDG01386">
    <property type="entry name" value="main_SPASM_domain-containing"/>
    <property type="match status" value="1"/>
</dbReference>
<dbReference type="SFLD" id="SFLDG01383">
    <property type="entry name" value="cyclic_pyranopterin_phosphate"/>
    <property type="match status" value="1"/>
</dbReference>
<dbReference type="PROSITE" id="PS01305">
    <property type="entry name" value="MOAA_NIFB_PQQE"/>
    <property type="match status" value="1"/>
</dbReference>
<dbReference type="CDD" id="cd21117">
    <property type="entry name" value="Twitch_MoaA"/>
    <property type="match status" value="1"/>
</dbReference>
<dbReference type="Pfam" id="PF06463">
    <property type="entry name" value="Mob_synth_C"/>
    <property type="match status" value="1"/>
</dbReference>
<name>A0ABV6S327_9GAMM</name>
<feature type="binding site" evidence="12">
    <location>
        <position position="51"/>
    </location>
    <ligand>
        <name>[4Fe-4S] cluster</name>
        <dbReference type="ChEBI" id="CHEBI:49883"/>
        <label>1</label>
        <note>4Fe-4S-S-AdoMet</note>
    </ligand>
</feature>
<dbReference type="InterPro" id="IPR013483">
    <property type="entry name" value="MoaA"/>
</dbReference>
<dbReference type="InterPro" id="IPR007197">
    <property type="entry name" value="rSAM"/>
</dbReference>
<comment type="subunit">
    <text evidence="12">Monomer and homodimer.</text>
</comment>
<keyword evidence="7 12" id="KW-0411">Iron-sulfur</keyword>
<dbReference type="PROSITE" id="PS51918">
    <property type="entry name" value="RADICAL_SAM"/>
    <property type="match status" value="1"/>
</dbReference>
<gene>
    <name evidence="12 15" type="primary">moaA</name>
    <name evidence="15" type="ORF">ACFFGH_32255</name>
</gene>
<feature type="binding site" evidence="12">
    <location>
        <position position="301"/>
    </location>
    <ligand>
        <name>[4Fe-4S] cluster</name>
        <dbReference type="ChEBI" id="CHEBI:49883"/>
        <label>2</label>
        <note>4Fe-4S-substrate</note>
    </ligand>
</feature>
<evidence type="ECO:0000256" key="1">
    <source>
        <dbReference type="ARBA" id="ARBA00012167"/>
    </source>
</evidence>
<keyword evidence="16" id="KW-1185">Reference proteome</keyword>
<dbReference type="InterPro" id="IPR050105">
    <property type="entry name" value="MoCo_biosynth_MoaA/MoaC"/>
</dbReference>
<accession>A0ABV6S327</accession>
<comment type="cofactor">
    <cofactor evidence="12">
        <name>[4Fe-4S] cluster</name>
        <dbReference type="ChEBI" id="CHEBI:49883"/>
    </cofactor>
    <text evidence="12">Binds 2 [4Fe-4S] clusters. Binds 1 [4Fe-4S] cluster coordinated with 3 cysteines and an exchangeable S-adenosyl-L-methionine and 1 [4Fe-4S] cluster coordinated with 3 cysteines and the GTP-derived substrate.</text>
</comment>
<feature type="binding site" evidence="12">
    <location>
        <position position="47"/>
    </location>
    <ligand>
        <name>[4Fe-4S] cluster</name>
        <dbReference type="ChEBI" id="CHEBI:49883"/>
        <label>1</label>
        <note>4Fe-4S-S-AdoMet</note>
    </ligand>
</feature>
<proteinExistence type="inferred from homology"/>
<evidence type="ECO:0000256" key="13">
    <source>
        <dbReference type="SAM" id="MobiDB-lite"/>
    </source>
</evidence>
<comment type="similarity">
    <text evidence="12">Belongs to the radical SAM superfamily. MoaA family.</text>
</comment>
<evidence type="ECO:0000256" key="3">
    <source>
        <dbReference type="ARBA" id="ARBA00022691"/>
    </source>
</evidence>
<dbReference type="SMART" id="SM00729">
    <property type="entry name" value="Elp3"/>
    <property type="match status" value="1"/>
</dbReference>
<reference evidence="15 16" key="1">
    <citation type="submission" date="2024-09" db="EMBL/GenBank/DDBJ databases">
        <authorList>
            <person name="Sun Q."/>
            <person name="Mori K."/>
        </authorList>
    </citation>
    <scope>NUCLEOTIDE SEQUENCE [LARGE SCALE GENOMIC DNA]</scope>
    <source>
        <strain evidence="15 16">KCTC 23076</strain>
    </source>
</reference>
<feature type="region of interest" description="Disordered" evidence="13">
    <location>
        <begin position="1"/>
        <end position="22"/>
    </location>
</feature>
<comment type="caution">
    <text evidence="15">The sequence shown here is derived from an EMBL/GenBank/DDBJ whole genome shotgun (WGS) entry which is preliminary data.</text>
</comment>
<dbReference type="SFLD" id="SFLDS00029">
    <property type="entry name" value="Radical_SAM"/>
    <property type="match status" value="1"/>
</dbReference>
<keyword evidence="10 12" id="KW-0456">Lyase</keyword>
<dbReference type="InterPro" id="IPR006638">
    <property type="entry name" value="Elp3/MiaA/NifB-like_rSAM"/>
</dbReference>
<keyword evidence="2 12" id="KW-0004">4Fe-4S</keyword>
<dbReference type="EC" id="4.1.99.22" evidence="1 12"/>
<feature type="binding site" evidence="12">
    <location>
        <position position="217"/>
    </location>
    <ligand>
        <name>S-adenosyl-L-methionine</name>
        <dbReference type="ChEBI" id="CHEBI:59789"/>
    </ligand>
</feature>
<evidence type="ECO:0000256" key="4">
    <source>
        <dbReference type="ARBA" id="ARBA00022723"/>
    </source>
</evidence>
<feature type="binding site" evidence="12">
    <location>
        <position position="91"/>
    </location>
    <ligand>
        <name>GTP</name>
        <dbReference type="ChEBI" id="CHEBI:37565"/>
    </ligand>
</feature>
<feature type="binding site" evidence="12">
    <location>
        <position position="284"/>
    </location>
    <ligand>
        <name>[4Fe-4S] cluster</name>
        <dbReference type="ChEBI" id="CHEBI:49883"/>
        <label>2</label>
        <note>4Fe-4S-substrate</note>
    </ligand>
</feature>
<dbReference type="InterPro" id="IPR000385">
    <property type="entry name" value="MoaA_NifB_PqqE_Fe-S-bd_CS"/>
</dbReference>
<dbReference type="HAMAP" id="MF_01225_B">
    <property type="entry name" value="MoaA_B"/>
    <property type="match status" value="1"/>
</dbReference>
<evidence type="ECO:0000313" key="16">
    <source>
        <dbReference type="Proteomes" id="UP001589896"/>
    </source>
</evidence>
<dbReference type="InterPro" id="IPR010505">
    <property type="entry name" value="MoaA_twitch"/>
</dbReference>
<dbReference type="GO" id="GO:0061798">
    <property type="term" value="F:GTP 3',8'-cyclase activity"/>
    <property type="evidence" value="ECO:0007669"/>
    <property type="project" value="UniProtKB-EC"/>
</dbReference>
<feature type="binding site" evidence="12">
    <location>
        <position position="54"/>
    </location>
    <ligand>
        <name>[4Fe-4S] cluster</name>
        <dbReference type="ChEBI" id="CHEBI:49883"/>
        <label>1</label>
        <note>4Fe-4S-S-AdoMet</note>
    </ligand>
</feature>
<dbReference type="InterPro" id="IPR040064">
    <property type="entry name" value="MoaA-like"/>
</dbReference>
<dbReference type="EMBL" id="JBHLTG010000014">
    <property type="protein sequence ID" value="MFC0682528.1"/>
    <property type="molecule type" value="Genomic_DNA"/>
</dbReference>
<dbReference type="SFLD" id="SFLDG01067">
    <property type="entry name" value="SPASM/twitch_domain_containing"/>
    <property type="match status" value="1"/>
</dbReference>
<evidence type="ECO:0000256" key="7">
    <source>
        <dbReference type="ARBA" id="ARBA00023014"/>
    </source>
</evidence>
<feature type="binding site" evidence="12">
    <location>
        <position position="95"/>
    </location>
    <ligand>
        <name>S-adenosyl-L-methionine</name>
        <dbReference type="ChEBI" id="CHEBI:59789"/>
    </ligand>
</feature>
<evidence type="ECO:0000256" key="11">
    <source>
        <dbReference type="ARBA" id="ARBA00048697"/>
    </source>
</evidence>
<feature type="binding site" evidence="12">
    <location>
        <position position="40"/>
    </location>
    <ligand>
        <name>GTP</name>
        <dbReference type="ChEBI" id="CHEBI:37565"/>
    </ligand>
</feature>
<protein>
    <recommendedName>
        <fullName evidence="1 12">GTP 3',8-cyclase</fullName>
        <ecNumber evidence="1 12">4.1.99.22</ecNumber>
    </recommendedName>
    <alternativeName>
        <fullName evidence="12">Molybdenum cofactor biosynthesis protein A</fullName>
    </alternativeName>
</protein>
<evidence type="ECO:0000256" key="6">
    <source>
        <dbReference type="ARBA" id="ARBA00023004"/>
    </source>
</evidence>
<keyword evidence="3 12" id="KW-0949">S-adenosyl-L-methionine</keyword>
<dbReference type="PANTHER" id="PTHR22960">
    <property type="entry name" value="MOLYBDOPTERIN COFACTOR SYNTHESIS PROTEIN A"/>
    <property type="match status" value="1"/>
</dbReference>
<dbReference type="InterPro" id="IPR013785">
    <property type="entry name" value="Aldolase_TIM"/>
</dbReference>
<evidence type="ECO:0000313" key="15">
    <source>
        <dbReference type="EMBL" id="MFC0682528.1"/>
    </source>
</evidence>
<dbReference type="NCBIfam" id="TIGR02666">
    <property type="entry name" value="moaA"/>
    <property type="match status" value="1"/>
</dbReference>
<dbReference type="CDD" id="cd01335">
    <property type="entry name" value="Radical_SAM"/>
    <property type="match status" value="1"/>
</dbReference>
<keyword evidence="4 12" id="KW-0479">Metal-binding</keyword>
<comment type="function">
    <text evidence="12">Catalyzes the cyclization of GTP to (8S)-3',8-cyclo-7,8-dihydroguanosine 5'-triphosphate.</text>
</comment>
<evidence type="ECO:0000259" key="14">
    <source>
        <dbReference type="PROSITE" id="PS51918"/>
    </source>
</evidence>
<evidence type="ECO:0000256" key="10">
    <source>
        <dbReference type="ARBA" id="ARBA00023239"/>
    </source>
</evidence>
<feature type="binding site" evidence="12">
    <location>
        <position position="287"/>
    </location>
    <ligand>
        <name>[4Fe-4S] cluster</name>
        <dbReference type="ChEBI" id="CHEBI:49883"/>
        <label>2</label>
        <note>4Fe-4S-substrate</note>
    </ligand>
</feature>
<feature type="binding site" evidence="12">
    <location>
        <position position="183"/>
    </location>
    <ligand>
        <name>GTP</name>
        <dbReference type="ChEBI" id="CHEBI:37565"/>
    </ligand>
</feature>
<feature type="binding site" evidence="12">
    <location>
        <position position="53"/>
    </location>
    <ligand>
        <name>S-adenosyl-L-methionine</name>
        <dbReference type="ChEBI" id="CHEBI:59789"/>
    </ligand>
</feature>
<comment type="pathway">
    <text evidence="12">Cofactor biosynthesis; molybdopterin biosynthesis.</text>
</comment>
<feature type="binding site" evidence="12">
    <location>
        <begin position="289"/>
        <end position="291"/>
    </location>
    <ligand>
        <name>GTP</name>
        <dbReference type="ChEBI" id="CHEBI:37565"/>
    </ligand>
</feature>
<dbReference type="Pfam" id="PF04055">
    <property type="entry name" value="Radical_SAM"/>
    <property type="match status" value="1"/>
</dbReference>
<feature type="binding site" evidence="12">
    <location>
        <position position="122"/>
    </location>
    <ligand>
        <name>GTP</name>
        <dbReference type="ChEBI" id="CHEBI:37565"/>
    </ligand>
</feature>
<keyword evidence="5 12" id="KW-0547">Nucleotide-binding</keyword>
<sequence length="357" mass="38557">MTTALGMPATAPAGPRAGAGPRPLVPGLVDTYGRVATDLRISLLDRCNLRCTYCMPEEGLDFLPADELLSFDELVRLARVAVTRLGVTKIRLTGGEPLLRPELIDLVAVLAQLEPRPQLALTTNGIGLKSRAAKLRAAGLDRLNVSLDTVHADTFAQMTRRPFLRQVMAGIDAAIDSGFRSIKINAVLLRGVNDTQAVDLVEWALDRGVELRFIENMPLGGDRDWQRAELVTAGEIRARIRERYEVVADAAPRDGAPAERYRVFGGGRELGSIGIIASVTEPFCDDCKRTRLTSEGRVRSCLFSHDETDLAGPMRAGAGDETIAELWRGAMWAKPAGSGLESPGFAQPERSMSAIGG</sequence>
<dbReference type="Proteomes" id="UP001589896">
    <property type="component" value="Unassembled WGS sequence"/>
</dbReference>
<dbReference type="PANTHER" id="PTHR22960:SF0">
    <property type="entry name" value="MOLYBDENUM COFACTOR BIOSYNTHESIS PROTEIN 1"/>
    <property type="match status" value="1"/>
</dbReference>